<dbReference type="Proteomes" id="UP000252086">
    <property type="component" value="Unassembled WGS sequence"/>
</dbReference>
<proteinExistence type="predicted"/>
<dbReference type="SUPFAM" id="SSF51182">
    <property type="entry name" value="RmlC-like cupins"/>
    <property type="match status" value="2"/>
</dbReference>
<gene>
    <name evidence="2" type="ORF">DFP76_1175</name>
</gene>
<protein>
    <submittedName>
        <fullName evidence="2">ChrR-like anti-ECFsigma factor</fullName>
    </submittedName>
</protein>
<evidence type="ECO:0000259" key="1">
    <source>
        <dbReference type="Pfam" id="PF12973"/>
    </source>
</evidence>
<feature type="domain" description="ChrR-like cupin" evidence="1">
    <location>
        <begin position="15"/>
        <end position="117"/>
    </location>
</feature>
<accession>A0A366CSM6</accession>
<dbReference type="EMBL" id="QNRF01000017">
    <property type="protein sequence ID" value="RBO78366.1"/>
    <property type="molecule type" value="Genomic_DNA"/>
</dbReference>
<keyword evidence="3" id="KW-1185">Reference proteome</keyword>
<organism evidence="2 3">
    <name type="scientific">Marinomonas aquiplantarum</name>
    <dbReference type="NCBI Taxonomy" id="491951"/>
    <lineage>
        <taxon>Bacteria</taxon>
        <taxon>Pseudomonadati</taxon>
        <taxon>Pseudomonadota</taxon>
        <taxon>Gammaproteobacteria</taxon>
        <taxon>Oceanospirillales</taxon>
        <taxon>Oceanospirillaceae</taxon>
        <taxon>Marinomonas</taxon>
    </lineage>
</organism>
<sequence length="218" mass="24662">MFSWLLLMLNMDFAQTVVIDTNQEEWIGSPMTGVFRKPLAREEAERGHATSIVQYQPKSVFRPHPHPLGEEILVLSGVFSDESGDFKAGSYFRNPPGTSHAPHSDEGCLLFVKLHQFHPSDLNQVSLDASSIWYQQDSSILPLYQYGEERVYLIRMSGENTLATLALSKAVEVFVISGQASYGEHTLSTGVWFREPSFSPMDWRVDGECFIWLKTGHF</sequence>
<name>A0A366CSM6_9GAMM</name>
<dbReference type="Gene3D" id="2.60.120.10">
    <property type="entry name" value="Jelly Rolls"/>
    <property type="match status" value="1"/>
</dbReference>
<dbReference type="OrthoDB" id="9801227at2"/>
<dbReference type="AlphaFoldDB" id="A0A366CSM6"/>
<reference evidence="2 3" key="1">
    <citation type="submission" date="2018-06" db="EMBL/GenBank/DDBJ databases">
        <title>Genomic Encyclopedia of Type Strains, Phase III (KMG-III): the genomes of soil and plant-associated and newly described type strains.</title>
        <authorList>
            <person name="Whitman W."/>
        </authorList>
    </citation>
    <scope>NUCLEOTIDE SEQUENCE [LARGE SCALE GENOMIC DNA]</scope>
    <source>
        <strain evidence="2 3">CECT 7732</strain>
    </source>
</reference>
<dbReference type="InterPro" id="IPR014710">
    <property type="entry name" value="RmlC-like_jellyroll"/>
</dbReference>
<dbReference type="InterPro" id="IPR025979">
    <property type="entry name" value="ChrR-like_cupin_dom"/>
</dbReference>
<evidence type="ECO:0000313" key="3">
    <source>
        <dbReference type="Proteomes" id="UP000252086"/>
    </source>
</evidence>
<evidence type="ECO:0000313" key="2">
    <source>
        <dbReference type="EMBL" id="RBO78366.1"/>
    </source>
</evidence>
<comment type="caution">
    <text evidence="2">The sequence shown here is derived from an EMBL/GenBank/DDBJ whole genome shotgun (WGS) entry which is preliminary data.</text>
</comment>
<dbReference type="InterPro" id="IPR011051">
    <property type="entry name" value="RmlC_Cupin_sf"/>
</dbReference>
<dbReference type="Pfam" id="PF12973">
    <property type="entry name" value="Cupin_7"/>
    <property type="match status" value="1"/>
</dbReference>
<dbReference type="CDD" id="cd20303">
    <property type="entry name" value="cupin_ChrR_1"/>
    <property type="match status" value="1"/>
</dbReference>